<dbReference type="EMBL" id="CP043626">
    <property type="protein sequence ID" value="QEY70477.1"/>
    <property type="molecule type" value="Genomic_DNA"/>
</dbReference>
<evidence type="ECO:0000313" key="2">
    <source>
        <dbReference type="Proteomes" id="UP000326659"/>
    </source>
</evidence>
<protein>
    <submittedName>
        <fullName evidence="1">Uncharacterized protein</fullName>
    </submittedName>
</protein>
<dbReference type="Proteomes" id="UP000326659">
    <property type="component" value="Chromosome"/>
</dbReference>
<accession>A0A9X7R2L5</accession>
<gene>
    <name evidence="1" type="ORF">F1C79_01715</name>
</gene>
<name>A0A9X7R2L5_PSEDE</name>
<keyword evidence="2" id="KW-1185">Reference proteome</keyword>
<proteinExistence type="predicted"/>
<dbReference type="KEGG" id="pden:F1C79_01715"/>
<dbReference type="AlphaFoldDB" id="A0A9X7R2L5"/>
<dbReference type="RefSeq" id="WP_151186302.1">
    <property type="nucleotide sequence ID" value="NZ_CP043626.1"/>
</dbReference>
<organism evidence="1 2">
    <name type="scientific">Pseudomonas denitrificans</name>
    <dbReference type="NCBI Taxonomy" id="43306"/>
    <lineage>
        <taxon>Bacteria</taxon>
        <taxon>Pseudomonadati</taxon>
        <taxon>Pseudomonadota</taxon>
        <taxon>Gammaproteobacteria</taxon>
        <taxon>Pseudomonadales</taxon>
        <taxon>Pseudomonadaceae</taxon>
        <taxon>Halopseudomonas</taxon>
    </lineage>
</organism>
<reference evidence="1 2" key="1">
    <citation type="submission" date="2019-09" db="EMBL/GenBank/DDBJ databases">
        <title>Prosopis cineraria nodule microbiome.</title>
        <authorList>
            <person name="Chaluvadi S.R."/>
            <person name="Ali R."/>
            <person name="Wang X."/>
        </authorList>
    </citation>
    <scope>NUCLEOTIDE SEQUENCE [LARGE SCALE GENOMIC DNA]</scope>
    <source>
        <strain evidence="1 2">BG1</strain>
    </source>
</reference>
<sequence>MAKRPTNKVRLKVWTETSTAELEGGIKDGAYYLFMFVPEADREQLLADMKQWHEEVTAKVA</sequence>
<evidence type="ECO:0000313" key="1">
    <source>
        <dbReference type="EMBL" id="QEY70477.1"/>
    </source>
</evidence>